<reference evidence="3 4" key="1">
    <citation type="submission" date="2016-08" db="EMBL/GenBank/DDBJ databases">
        <title>Novel Firmicute Genomes.</title>
        <authorList>
            <person name="Poppleton D.I."/>
            <person name="Gribaldo S."/>
        </authorList>
    </citation>
    <scope>NUCLEOTIDE SEQUENCE [LARGE SCALE GENOMIC DNA]</scope>
    <source>
        <strain evidence="3 4">RAOx-1</strain>
    </source>
</reference>
<feature type="signal peptide" evidence="1">
    <location>
        <begin position="1"/>
        <end position="30"/>
    </location>
</feature>
<keyword evidence="1" id="KW-0732">Signal</keyword>
<name>A0A419SMJ2_9BACL</name>
<evidence type="ECO:0000313" key="3">
    <source>
        <dbReference type="EMBL" id="RKD25517.1"/>
    </source>
</evidence>
<dbReference type="InterPro" id="IPR025748">
    <property type="entry name" value="PrcB_C_dom"/>
</dbReference>
<dbReference type="OrthoDB" id="2476445at2"/>
<dbReference type="Proteomes" id="UP000284219">
    <property type="component" value="Unassembled WGS sequence"/>
</dbReference>
<dbReference type="RefSeq" id="WP_120188185.1">
    <property type="nucleotide sequence ID" value="NZ_MCHY01000006.1"/>
</dbReference>
<evidence type="ECO:0000256" key="1">
    <source>
        <dbReference type="SAM" id="SignalP"/>
    </source>
</evidence>
<feature type="chain" id="PRO_5019126174" description="PrcB C-terminal domain-containing protein" evidence="1">
    <location>
        <begin position="31"/>
        <end position="147"/>
    </location>
</feature>
<evidence type="ECO:0000313" key="4">
    <source>
        <dbReference type="Proteomes" id="UP000284219"/>
    </source>
</evidence>
<dbReference type="PROSITE" id="PS51257">
    <property type="entry name" value="PROKAR_LIPOPROTEIN"/>
    <property type="match status" value="1"/>
</dbReference>
<dbReference type="EMBL" id="MCHY01000006">
    <property type="protein sequence ID" value="RKD25517.1"/>
    <property type="molecule type" value="Genomic_DNA"/>
</dbReference>
<dbReference type="AlphaFoldDB" id="A0A419SMJ2"/>
<feature type="domain" description="PrcB C-terminal" evidence="2">
    <location>
        <begin position="79"/>
        <end position="134"/>
    </location>
</feature>
<sequence length="147" mass="16238">MRLNHIYIMWKKGFLLCAIGFLLAGCHVQATESVEKEEGSVTNLNYELVDPPYDDAINQAISQHQEQAGLATVQHQNHTYAIITLGQRPSAGYKIVIKKVEQSSDKIIVSYSEQKPTGMALTVISYPAVVVKLPATKLAIQANQIDQ</sequence>
<evidence type="ECO:0000259" key="2">
    <source>
        <dbReference type="Pfam" id="PF14343"/>
    </source>
</evidence>
<protein>
    <recommendedName>
        <fullName evidence="2">PrcB C-terminal domain-containing protein</fullName>
    </recommendedName>
</protein>
<keyword evidence="4" id="KW-1185">Reference proteome</keyword>
<gene>
    <name evidence="3" type="ORF">BEP19_00805</name>
</gene>
<proteinExistence type="predicted"/>
<accession>A0A419SMJ2</accession>
<organism evidence="3 4">
    <name type="scientific">Ammoniphilus oxalaticus</name>
    <dbReference type="NCBI Taxonomy" id="66863"/>
    <lineage>
        <taxon>Bacteria</taxon>
        <taxon>Bacillati</taxon>
        <taxon>Bacillota</taxon>
        <taxon>Bacilli</taxon>
        <taxon>Bacillales</taxon>
        <taxon>Paenibacillaceae</taxon>
        <taxon>Aneurinibacillus group</taxon>
        <taxon>Ammoniphilus</taxon>
    </lineage>
</organism>
<dbReference type="Pfam" id="PF14343">
    <property type="entry name" value="PrcB_C"/>
    <property type="match status" value="1"/>
</dbReference>
<comment type="caution">
    <text evidence="3">The sequence shown here is derived from an EMBL/GenBank/DDBJ whole genome shotgun (WGS) entry which is preliminary data.</text>
</comment>